<dbReference type="EMBL" id="MU806015">
    <property type="protein sequence ID" value="KAJ3842175.1"/>
    <property type="molecule type" value="Genomic_DNA"/>
</dbReference>
<dbReference type="SUPFAM" id="SSF51197">
    <property type="entry name" value="Clavaminate synthase-like"/>
    <property type="match status" value="1"/>
</dbReference>
<evidence type="ECO:0000256" key="3">
    <source>
        <dbReference type="ARBA" id="ARBA00023002"/>
    </source>
</evidence>
<dbReference type="Gene3D" id="2.60.120.330">
    <property type="entry name" value="B-lactam Antibiotic, Isopenicillin N Synthase, Chain"/>
    <property type="match status" value="1"/>
</dbReference>
<evidence type="ECO:0000256" key="1">
    <source>
        <dbReference type="ARBA" id="ARBA00008056"/>
    </source>
</evidence>
<dbReference type="AlphaFoldDB" id="A0AA38UI78"/>
<reference evidence="7" key="1">
    <citation type="submission" date="2022-08" db="EMBL/GenBank/DDBJ databases">
        <authorList>
            <consortium name="DOE Joint Genome Institute"/>
            <person name="Min B."/>
            <person name="Riley R."/>
            <person name="Sierra-Patev S."/>
            <person name="Naranjo-Ortiz M."/>
            <person name="Looney B."/>
            <person name="Konkel Z."/>
            <person name="Slot J.C."/>
            <person name="Sakamoto Y."/>
            <person name="Steenwyk J.L."/>
            <person name="Rokas A."/>
            <person name="Carro J."/>
            <person name="Camarero S."/>
            <person name="Ferreira P."/>
            <person name="Molpeceres G."/>
            <person name="Ruiz-Duenas F.J."/>
            <person name="Serrano A."/>
            <person name="Henrissat B."/>
            <person name="Drula E."/>
            <person name="Hughes K.W."/>
            <person name="Mata J.L."/>
            <person name="Ishikawa N.K."/>
            <person name="Vargas-Isla R."/>
            <person name="Ushijima S."/>
            <person name="Smith C.A."/>
            <person name="Ahrendt S."/>
            <person name="Andreopoulos W."/>
            <person name="He G."/>
            <person name="Labutti K."/>
            <person name="Lipzen A."/>
            <person name="Ng V."/>
            <person name="Sandor L."/>
            <person name="Barry K."/>
            <person name="Martinez A.T."/>
            <person name="Xiao Y."/>
            <person name="Gibbons J.G."/>
            <person name="Terashima K."/>
            <person name="Hibbett D.S."/>
            <person name="Grigoriev I.V."/>
        </authorList>
    </citation>
    <scope>NUCLEOTIDE SEQUENCE</scope>
    <source>
        <strain evidence="7">TFB9207</strain>
    </source>
</reference>
<evidence type="ECO:0000256" key="4">
    <source>
        <dbReference type="ARBA" id="ARBA00023004"/>
    </source>
</evidence>
<sequence length="388" mass="43265">MFTGVCQLPSFPVILSIMSSKNFSSIPVLDYSLALSSSTKPTFILNLRNALINVGFLYLSNTDAVIDQALVESLKSYIPKLFDLPQDEKDKIRMANSPHFLGYSRLGAELTKGKTDYREQFDIATDHVSRWRPGDPDFWNVWGPSQYPDESLIPGFQQTMKNYLTQVAALGTTFITLIAEALSLPPDGLSRFYDTPDRMQHRGKVVQYPVPSERSVSNQGVGPHYDAGFLTILLQASPHPGLQVQNLTGDWIDAPPIPGTFVINFGRALEFASKGIVRATSHRVLSPPVGSSSPRYSVPFFHNIALDVRVRDPEYEIEFPPEILALRDERGSLSQTDSVNYSEFESQPSGMVQLMGRVKSHPDVAQRHYPALFERFFPDGLPTAGFAY</sequence>
<dbReference type="InterPro" id="IPR026992">
    <property type="entry name" value="DIOX_N"/>
</dbReference>
<comment type="similarity">
    <text evidence="1 5">Belongs to the iron/ascorbate-dependent oxidoreductase family.</text>
</comment>
<dbReference type="PANTHER" id="PTHR10209:SF812">
    <property type="entry name" value="2OG-FE(II) OXYGENASE FAMILY, PUTATIVE (AFU_ORTHOLOGUE AFUA_3G14880)-RELATED"/>
    <property type="match status" value="1"/>
</dbReference>
<dbReference type="InterPro" id="IPR044861">
    <property type="entry name" value="IPNS-like_FE2OG_OXY"/>
</dbReference>
<dbReference type="Proteomes" id="UP001163846">
    <property type="component" value="Unassembled WGS sequence"/>
</dbReference>
<dbReference type="Pfam" id="PF14226">
    <property type="entry name" value="DIOX_N"/>
    <property type="match status" value="1"/>
</dbReference>
<evidence type="ECO:0000313" key="8">
    <source>
        <dbReference type="Proteomes" id="UP001163846"/>
    </source>
</evidence>
<proteinExistence type="inferred from homology"/>
<name>A0AA38UI78_9AGAR</name>
<dbReference type="InterPro" id="IPR005123">
    <property type="entry name" value="Oxoglu/Fe-dep_dioxygenase_dom"/>
</dbReference>
<keyword evidence="8" id="KW-1185">Reference proteome</keyword>
<dbReference type="Pfam" id="PF03171">
    <property type="entry name" value="2OG-FeII_Oxy"/>
    <property type="match status" value="1"/>
</dbReference>
<evidence type="ECO:0000256" key="5">
    <source>
        <dbReference type="RuleBase" id="RU003682"/>
    </source>
</evidence>
<dbReference type="InterPro" id="IPR027443">
    <property type="entry name" value="IPNS-like_sf"/>
</dbReference>
<gene>
    <name evidence="7" type="ORF">F5878DRAFT_608478</name>
</gene>
<organism evidence="7 8">
    <name type="scientific">Lentinula raphanica</name>
    <dbReference type="NCBI Taxonomy" id="153919"/>
    <lineage>
        <taxon>Eukaryota</taxon>
        <taxon>Fungi</taxon>
        <taxon>Dikarya</taxon>
        <taxon>Basidiomycota</taxon>
        <taxon>Agaricomycotina</taxon>
        <taxon>Agaricomycetes</taxon>
        <taxon>Agaricomycetidae</taxon>
        <taxon>Agaricales</taxon>
        <taxon>Marasmiineae</taxon>
        <taxon>Omphalotaceae</taxon>
        <taxon>Lentinula</taxon>
    </lineage>
</organism>
<feature type="domain" description="Fe2OG dioxygenase" evidence="6">
    <location>
        <begin position="195"/>
        <end position="304"/>
    </location>
</feature>
<dbReference type="GO" id="GO:0046872">
    <property type="term" value="F:metal ion binding"/>
    <property type="evidence" value="ECO:0007669"/>
    <property type="project" value="UniProtKB-KW"/>
</dbReference>
<evidence type="ECO:0000313" key="7">
    <source>
        <dbReference type="EMBL" id="KAJ3842175.1"/>
    </source>
</evidence>
<comment type="caution">
    <text evidence="7">The sequence shown here is derived from an EMBL/GenBank/DDBJ whole genome shotgun (WGS) entry which is preliminary data.</text>
</comment>
<dbReference type="GO" id="GO:0016491">
    <property type="term" value="F:oxidoreductase activity"/>
    <property type="evidence" value="ECO:0007669"/>
    <property type="project" value="UniProtKB-KW"/>
</dbReference>
<protein>
    <submittedName>
        <fullName evidence="7">Iron/ascorbate oxidoreductase</fullName>
    </submittedName>
</protein>
<evidence type="ECO:0000256" key="2">
    <source>
        <dbReference type="ARBA" id="ARBA00022723"/>
    </source>
</evidence>
<keyword evidence="4 5" id="KW-0408">Iron</keyword>
<evidence type="ECO:0000259" key="6">
    <source>
        <dbReference type="PROSITE" id="PS51471"/>
    </source>
</evidence>
<accession>A0AA38UI78</accession>
<dbReference type="PANTHER" id="PTHR10209">
    <property type="entry name" value="OXIDOREDUCTASE, 2OG-FE II OXYGENASE FAMILY PROTEIN"/>
    <property type="match status" value="1"/>
</dbReference>
<dbReference type="PROSITE" id="PS51471">
    <property type="entry name" value="FE2OG_OXY"/>
    <property type="match status" value="1"/>
</dbReference>
<keyword evidence="2 5" id="KW-0479">Metal-binding</keyword>
<keyword evidence="3 5" id="KW-0560">Oxidoreductase</keyword>